<protein>
    <submittedName>
        <fullName evidence="2">Uncharacterized protein</fullName>
    </submittedName>
</protein>
<gene>
    <name evidence="2" type="ORF">HNS30_39900</name>
</gene>
<evidence type="ECO:0000256" key="1">
    <source>
        <dbReference type="SAM" id="MobiDB-lite"/>
    </source>
</evidence>
<accession>A0A7Y4NHZ9</accession>
<name>A0A7Y4NHZ9_9BACT</name>
<reference evidence="2 3" key="1">
    <citation type="submission" date="2020-05" db="EMBL/GenBank/DDBJ databases">
        <authorList>
            <person name="Whitworth D."/>
        </authorList>
    </citation>
    <scope>NUCLEOTIDE SEQUENCE [LARGE SCALE GENOMIC DNA]</scope>
    <source>
        <strain evidence="2 3">CA046A</strain>
    </source>
</reference>
<dbReference type="EMBL" id="JABFJW010000672">
    <property type="protein sequence ID" value="NOK15188.1"/>
    <property type="molecule type" value="Genomic_DNA"/>
</dbReference>
<evidence type="ECO:0000313" key="3">
    <source>
        <dbReference type="Proteomes" id="UP000528460"/>
    </source>
</evidence>
<comment type="caution">
    <text evidence="2">The sequence shown here is derived from an EMBL/GenBank/DDBJ whole genome shotgun (WGS) entry which is preliminary data.</text>
</comment>
<feature type="non-terminal residue" evidence="2">
    <location>
        <position position="53"/>
    </location>
</feature>
<feature type="region of interest" description="Disordered" evidence="1">
    <location>
        <begin position="1"/>
        <end position="28"/>
    </location>
</feature>
<organism evidence="2 3">
    <name type="scientific">Corallococcus exercitus</name>
    <dbReference type="NCBI Taxonomy" id="2316736"/>
    <lineage>
        <taxon>Bacteria</taxon>
        <taxon>Pseudomonadati</taxon>
        <taxon>Myxococcota</taxon>
        <taxon>Myxococcia</taxon>
        <taxon>Myxococcales</taxon>
        <taxon>Cystobacterineae</taxon>
        <taxon>Myxococcaceae</taxon>
        <taxon>Corallococcus</taxon>
    </lineage>
</organism>
<dbReference type="AlphaFoldDB" id="A0A7Y4NHZ9"/>
<evidence type="ECO:0000313" key="2">
    <source>
        <dbReference type="EMBL" id="NOK15188.1"/>
    </source>
</evidence>
<proteinExistence type="predicted"/>
<dbReference type="Proteomes" id="UP000528460">
    <property type="component" value="Unassembled WGS sequence"/>
</dbReference>
<sequence>MEAPSDLAAWEPPVQGGTPTPPTDSPLPMYLLAQQARRAEGEERQRLAWNLNQ</sequence>